<reference evidence="2" key="1">
    <citation type="journal article" date="2014" name="Genome Announc.">
        <title>De novo whole-genome sequence and genome annotation of Lichtheimia ramosa.</title>
        <authorList>
            <person name="Linde J."/>
            <person name="Schwartze V."/>
            <person name="Binder U."/>
            <person name="Lass-Florl C."/>
            <person name="Voigt K."/>
            <person name="Horn F."/>
        </authorList>
    </citation>
    <scope>NUCLEOTIDE SEQUENCE</scope>
    <source>
        <strain evidence="2">JMRC FSU:6197</strain>
    </source>
</reference>
<gene>
    <name evidence="2" type="ORF">LRAMOSA03880</name>
</gene>
<protein>
    <submittedName>
        <fullName evidence="2">Uncharacterized protein</fullName>
    </submittedName>
</protein>
<dbReference type="OrthoDB" id="2275978at2759"/>
<sequence length="322" mass="36415">MPLESAIEHLLVQSSTCASIKLKDSSPDIPDQRRPLAASNLMRDADIDECKVFHVSNNEHDIKKYAEAVKDTSTGSSVQTVERLLTALAALNKICMIPDIAAALDEAQEEYSSREANIQFLRTSCDEIRVDMEQISRANHVHQMKEKQKMEKHQLNKEESDLERHIALEERELENYKRDCREQLQRISEAEKELDENLESMEIDQTRPSGTLQGIIRDRLCMGNDYIASLESARHELVNHILSDRVSAVDPEKKVMAKIVDILQRQQDHSMPLQDLRTAVSDLVASLGLREGAGSQAIYKLSVNSLVYIDRSDPDAALVKLQ</sequence>
<dbReference type="EMBL" id="LK023346">
    <property type="protein sequence ID" value="CDS11617.1"/>
    <property type="molecule type" value="Genomic_DNA"/>
</dbReference>
<dbReference type="AlphaFoldDB" id="A0A077WXT8"/>
<proteinExistence type="predicted"/>
<name>A0A077WXT8_9FUNG</name>
<evidence type="ECO:0000256" key="1">
    <source>
        <dbReference type="SAM" id="Coils"/>
    </source>
</evidence>
<keyword evidence="1" id="KW-0175">Coiled coil</keyword>
<feature type="coiled-coil region" evidence="1">
    <location>
        <begin position="104"/>
        <end position="204"/>
    </location>
</feature>
<organism evidence="2">
    <name type="scientific">Lichtheimia ramosa</name>
    <dbReference type="NCBI Taxonomy" id="688394"/>
    <lineage>
        <taxon>Eukaryota</taxon>
        <taxon>Fungi</taxon>
        <taxon>Fungi incertae sedis</taxon>
        <taxon>Mucoromycota</taxon>
        <taxon>Mucoromycotina</taxon>
        <taxon>Mucoromycetes</taxon>
        <taxon>Mucorales</taxon>
        <taxon>Lichtheimiaceae</taxon>
        <taxon>Lichtheimia</taxon>
    </lineage>
</organism>
<evidence type="ECO:0000313" key="2">
    <source>
        <dbReference type="EMBL" id="CDS11617.1"/>
    </source>
</evidence>
<accession>A0A077WXT8</accession>